<dbReference type="InterPro" id="IPR051665">
    <property type="entry name" value="Adrenomedullin-reg_peptide"/>
</dbReference>
<dbReference type="GO" id="GO:0005179">
    <property type="term" value="F:hormone activity"/>
    <property type="evidence" value="ECO:0007669"/>
    <property type="project" value="InterPro"/>
</dbReference>
<accession>A0A668S2G1</accession>
<name>A0A668S2G1_OREAU</name>
<organism evidence="7 8">
    <name type="scientific">Oreochromis aureus</name>
    <name type="common">Israeli tilapia</name>
    <name type="synonym">Chromis aureus</name>
    <dbReference type="NCBI Taxonomy" id="47969"/>
    <lineage>
        <taxon>Eukaryota</taxon>
        <taxon>Metazoa</taxon>
        <taxon>Chordata</taxon>
        <taxon>Craniata</taxon>
        <taxon>Vertebrata</taxon>
        <taxon>Euteleostomi</taxon>
        <taxon>Actinopterygii</taxon>
        <taxon>Neopterygii</taxon>
        <taxon>Teleostei</taxon>
        <taxon>Neoteleostei</taxon>
        <taxon>Acanthomorphata</taxon>
        <taxon>Ovalentaria</taxon>
        <taxon>Cichlomorphae</taxon>
        <taxon>Cichliformes</taxon>
        <taxon>Cichlidae</taxon>
        <taxon>African cichlids</taxon>
        <taxon>Pseudocrenilabrinae</taxon>
        <taxon>Oreochromini</taxon>
        <taxon>Oreochromis</taxon>
    </lineage>
</organism>
<dbReference type="Ensembl" id="ENSOABT00000005947.2">
    <property type="protein sequence ID" value="ENSOABP00000005739.2"/>
    <property type="gene ID" value="ENSOABG00000003237.2"/>
</dbReference>
<dbReference type="GO" id="GO:0005576">
    <property type="term" value="C:extracellular region"/>
    <property type="evidence" value="ECO:0007669"/>
    <property type="project" value="UniProtKB-SubCell"/>
</dbReference>
<evidence type="ECO:0000256" key="2">
    <source>
        <dbReference type="ARBA" id="ARBA00010575"/>
    </source>
</evidence>
<keyword evidence="4 6" id="KW-0732">Signal</keyword>
<reference evidence="7" key="2">
    <citation type="submission" date="2025-09" db="UniProtKB">
        <authorList>
            <consortium name="Ensembl"/>
        </authorList>
    </citation>
    <scope>IDENTIFICATION</scope>
</reference>
<comment type="subcellular location">
    <subcellularLocation>
        <location evidence="1">Secreted</location>
    </subcellularLocation>
</comment>
<dbReference type="GO" id="GO:0003073">
    <property type="term" value="P:regulation of systemic arterial blood pressure"/>
    <property type="evidence" value="ECO:0007669"/>
    <property type="project" value="TreeGrafter"/>
</dbReference>
<dbReference type="InterPro" id="IPR021116">
    <property type="entry name" value="Calcitonin/adrenomedullin"/>
</dbReference>
<evidence type="ECO:0000313" key="8">
    <source>
        <dbReference type="Proteomes" id="UP000472276"/>
    </source>
</evidence>
<dbReference type="GO" id="GO:0007189">
    <property type="term" value="P:adenylate cyclase-activating G protein-coupled receptor signaling pathway"/>
    <property type="evidence" value="ECO:0007669"/>
    <property type="project" value="TreeGrafter"/>
</dbReference>
<dbReference type="OMA" id="IIPFHSE"/>
<proteinExistence type="inferred from homology"/>
<keyword evidence="3" id="KW-0964">Secreted</keyword>
<evidence type="ECO:0008006" key="9">
    <source>
        <dbReference type="Google" id="ProtNLM"/>
    </source>
</evidence>
<reference evidence="7" key="1">
    <citation type="submission" date="2025-08" db="UniProtKB">
        <authorList>
            <consortium name="Ensembl"/>
        </authorList>
    </citation>
    <scope>IDENTIFICATION</scope>
</reference>
<dbReference type="Proteomes" id="UP000472276">
    <property type="component" value="Unassembled WGS sequence"/>
</dbReference>
<evidence type="ECO:0000256" key="3">
    <source>
        <dbReference type="ARBA" id="ARBA00022525"/>
    </source>
</evidence>
<evidence type="ECO:0000256" key="6">
    <source>
        <dbReference type="SAM" id="SignalP"/>
    </source>
</evidence>
<evidence type="ECO:0000256" key="1">
    <source>
        <dbReference type="ARBA" id="ARBA00004613"/>
    </source>
</evidence>
<evidence type="ECO:0000256" key="5">
    <source>
        <dbReference type="ARBA" id="ARBA00023157"/>
    </source>
</evidence>
<evidence type="ECO:0000313" key="7">
    <source>
        <dbReference type="Ensembl" id="ENSOABP00000005739.2"/>
    </source>
</evidence>
<evidence type="ECO:0000256" key="4">
    <source>
        <dbReference type="ARBA" id="ARBA00022729"/>
    </source>
</evidence>
<feature type="chain" id="PRO_5044213821" description="ProAM N-terminal 20 peptide" evidence="6">
    <location>
        <begin position="18"/>
        <end position="200"/>
    </location>
</feature>
<keyword evidence="5" id="KW-1015">Disulfide bond</keyword>
<dbReference type="AlphaFoldDB" id="A0A668S2G1"/>
<dbReference type="GO" id="GO:0010460">
    <property type="term" value="P:positive regulation of heart rate"/>
    <property type="evidence" value="ECO:0007669"/>
    <property type="project" value="TreeGrafter"/>
</dbReference>
<protein>
    <recommendedName>
        <fullName evidence="9">ProAM N-terminal 20 peptide</fullName>
    </recommendedName>
</protein>
<keyword evidence="8" id="KW-1185">Reference proteome</keyword>
<sequence length="200" mass="21923">MKKCVCLCVCVCGSSFGSIVSVLQTHPLIPPSHYKGPVLERDDRVRHPTTSKLFWFTQQATAGFKLSFCGQCGMEIAVLLLLTVPLTAASPLRQTQRSDADVVLPGAAVRDVGGETSEDTHKHHAPLLKIIPFTLENKHLDLEALRHSMGLKPRLPRALQRGCQLGTCQLHNLASTLYHFSKGTGKEESKKAKDPQGYGR</sequence>
<dbReference type="PANTHER" id="PTHR23414">
    <property type="entry name" value="ADRENOMEDULLIN, ADM"/>
    <property type="match status" value="1"/>
</dbReference>
<dbReference type="Pfam" id="PF00214">
    <property type="entry name" value="Calc_CGRP_IAPP"/>
    <property type="match status" value="1"/>
</dbReference>
<feature type="signal peptide" evidence="6">
    <location>
        <begin position="1"/>
        <end position="17"/>
    </location>
</feature>
<dbReference type="PANTHER" id="PTHR23414:SF6">
    <property type="entry name" value="ADRENOMEDULLIN-5-LIKE PROTEIN-RELATED"/>
    <property type="match status" value="1"/>
</dbReference>
<comment type="similarity">
    <text evidence="2">Belongs to the adrenomedullin family.</text>
</comment>